<dbReference type="InterPro" id="IPR002701">
    <property type="entry name" value="CM_II_prokaryot"/>
</dbReference>
<dbReference type="Pfam" id="PF01817">
    <property type="entry name" value="CM_2"/>
    <property type="match status" value="1"/>
</dbReference>
<keyword evidence="1" id="KW-0175">Coiled coil</keyword>
<dbReference type="InterPro" id="IPR036979">
    <property type="entry name" value="CM_dom_sf"/>
</dbReference>
<protein>
    <recommendedName>
        <fullName evidence="2">Chorismate mutase domain-containing protein</fullName>
    </recommendedName>
</protein>
<evidence type="ECO:0000259" key="2">
    <source>
        <dbReference type="PROSITE" id="PS51168"/>
    </source>
</evidence>
<dbReference type="GO" id="GO:0004106">
    <property type="term" value="F:chorismate mutase activity"/>
    <property type="evidence" value="ECO:0007669"/>
    <property type="project" value="InterPro"/>
</dbReference>
<sequence>MNKSSDPSASLKAVRAKIDRIDEELHRLMVERTELARNVWKAKDRTMAGLAAVRPAREAQMLRAFAARHRGQISLPVLWRIWRELIIANIRAQVPVAVHVADGGPGAGMWDLARAHFGFDTEMTRHGGAAAAVRAAAAGAAIAVLPAESADDWAGELRAQDRFCIFDALPQIVASRAPGPLCQGPAAYLAGDVALEPTGADTSVVLVPAGHDEAMAAADRHGLDVNACRGVGEATLLGIAGLDMALKPEGGENWGGVDVKVLGGHADATVWDQ</sequence>
<gene>
    <name evidence="3" type="ORF">MNBD_ALPHA09-626</name>
</gene>
<dbReference type="InterPro" id="IPR036263">
    <property type="entry name" value="Chorismate_II_sf"/>
</dbReference>
<organism evidence="3">
    <name type="scientific">hydrothermal vent metagenome</name>
    <dbReference type="NCBI Taxonomy" id="652676"/>
    <lineage>
        <taxon>unclassified sequences</taxon>
        <taxon>metagenomes</taxon>
        <taxon>ecological metagenomes</taxon>
    </lineage>
</organism>
<dbReference type="PROSITE" id="PS51168">
    <property type="entry name" value="CHORISMATE_MUT_2"/>
    <property type="match status" value="1"/>
</dbReference>
<evidence type="ECO:0000313" key="3">
    <source>
        <dbReference type="EMBL" id="VAW16215.1"/>
    </source>
</evidence>
<dbReference type="Gene3D" id="1.20.59.10">
    <property type="entry name" value="Chorismate mutase"/>
    <property type="match status" value="1"/>
</dbReference>
<feature type="coiled-coil region" evidence="1">
    <location>
        <begin position="11"/>
        <end position="38"/>
    </location>
</feature>
<dbReference type="GO" id="GO:0046417">
    <property type="term" value="P:chorismate metabolic process"/>
    <property type="evidence" value="ECO:0007669"/>
    <property type="project" value="InterPro"/>
</dbReference>
<dbReference type="AlphaFoldDB" id="A0A3B0TCN8"/>
<dbReference type="SMART" id="SM00830">
    <property type="entry name" value="CM_2"/>
    <property type="match status" value="1"/>
</dbReference>
<dbReference type="SUPFAM" id="SSF48600">
    <property type="entry name" value="Chorismate mutase II"/>
    <property type="match status" value="1"/>
</dbReference>
<proteinExistence type="predicted"/>
<reference evidence="3" key="1">
    <citation type="submission" date="2018-06" db="EMBL/GenBank/DDBJ databases">
        <authorList>
            <person name="Zhirakovskaya E."/>
        </authorList>
    </citation>
    <scope>NUCLEOTIDE SEQUENCE</scope>
</reference>
<dbReference type="EMBL" id="UOEM01000095">
    <property type="protein sequence ID" value="VAW16215.1"/>
    <property type="molecule type" value="Genomic_DNA"/>
</dbReference>
<feature type="domain" description="Chorismate mutase" evidence="2">
    <location>
        <begin position="5"/>
        <end position="97"/>
    </location>
</feature>
<accession>A0A3B0TCN8</accession>
<name>A0A3B0TCN8_9ZZZZ</name>
<evidence type="ECO:0000256" key="1">
    <source>
        <dbReference type="SAM" id="Coils"/>
    </source>
</evidence>